<evidence type="ECO:0000256" key="7">
    <source>
        <dbReference type="ARBA" id="ARBA00083243"/>
    </source>
</evidence>
<dbReference type="FunFam" id="1.10.10.10:FF:000001">
    <property type="entry name" value="LysR family transcriptional regulator"/>
    <property type="match status" value="1"/>
</dbReference>
<evidence type="ECO:0000256" key="4">
    <source>
        <dbReference type="ARBA" id="ARBA00023163"/>
    </source>
</evidence>
<evidence type="ECO:0000259" key="8">
    <source>
        <dbReference type="PROSITE" id="PS50931"/>
    </source>
</evidence>
<accession>A0A3S3SBI4</accession>
<dbReference type="EMBL" id="SBIP01000004">
    <property type="protein sequence ID" value="RWX76089.1"/>
    <property type="molecule type" value="Genomic_DNA"/>
</dbReference>
<proteinExistence type="inferred from homology"/>
<organism evidence="9 10">
    <name type="scientific">Neorhizobium lilium</name>
    <dbReference type="NCBI Taxonomy" id="2503024"/>
    <lineage>
        <taxon>Bacteria</taxon>
        <taxon>Pseudomonadati</taxon>
        <taxon>Pseudomonadota</taxon>
        <taxon>Alphaproteobacteria</taxon>
        <taxon>Hyphomicrobiales</taxon>
        <taxon>Rhizobiaceae</taxon>
        <taxon>Rhizobium/Agrobacterium group</taxon>
        <taxon>Neorhizobium</taxon>
    </lineage>
</organism>
<dbReference type="GO" id="GO:0006351">
    <property type="term" value="P:DNA-templated transcription"/>
    <property type="evidence" value="ECO:0007669"/>
    <property type="project" value="TreeGrafter"/>
</dbReference>
<dbReference type="InterPro" id="IPR036390">
    <property type="entry name" value="WH_DNA-bd_sf"/>
</dbReference>
<dbReference type="GO" id="GO:0003700">
    <property type="term" value="F:DNA-binding transcription factor activity"/>
    <property type="evidence" value="ECO:0007669"/>
    <property type="project" value="InterPro"/>
</dbReference>
<dbReference type="FunFam" id="3.40.190.290:FF:000001">
    <property type="entry name" value="Transcriptional regulator, LysR family"/>
    <property type="match status" value="1"/>
</dbReference>
<keyword evidence="2" id="KW-0805">Transcription regulation</keyword>
<dbReference type="PANTHER" id="PTHR30537">
    <property type="entry name" value="HTH-TYPE TRANSCRIPTIONAL REGULATOR"/>
    <property type="match status" value="1"/>
</dbReference>
<keyword evidence="3" id="KW-0238">DNA-binding</keyword>
<comment type="function">
    <text evidence="5">Transcriptional regulator of the ttuABCDE tartrate utilization operon.</text>
</comment>
<dbReference type="Proteomes" id="UP000287687">
    <property type="component" value="Unassembled WGS sequence"/>
</dbReference>
<keyword evidence="4" id="KW-0804">Transcription</keyword>
<gene>
    <name evidence="9" type="ORF">EPK99_20800</name>
</gene>
<keyword evidence="10" id="KW-1185">Reference proteome</keyword>
<dbReference type="OrthoDB" id="9786526at2"/>
<dbReference type="SUPFAM" id="SSF53850">
    <property type="entry name" value="Periplasmic binding protein-like II"/>
    <property type="match status" value="1"/>
</dbReference>
<dbReference type="GO" id="GO:0043565">
    <property type="term" value="F:sequence-specific DNA binding"/>
    <property type="evidence" value="ECO:0007669"/>
    <property type="project" value="TreeGrafter"/>
</dbReference>
<dbReference type="InterPro" id="IPR036388">
    <property type="entry name" value="WH-like_DNA-bd_sf"/>
</dbReference>
<evidence type="ECO:0000256" key="5">
    <source>
        <dbReference type="ARBA" id="ARBA00054626"/>
    </source>
</evidence>
<dbReference type="Gene3D" id="3.40.190.290">
    <property type="match status" value="1"/>
</dbReference>
<name>A0A3S3SBI4_9HYPH</name>
<protein>
    <recommendedName>
        <fullName evidence="6">HTH-type transcriptional regulator TtuA</fullName>
    </recommendedName>
    <alternativeName>
        <fullName evidence="7">Tartrate utilization transcriptional regulator</fullName>
    </alternativeName>
</protein>
<dbReference type="Pfam" id="PF00126">
    <property type="entry name" value="HTH_1"/>
    <property type="match status" value="1"/>
</dbReference>
<evidence type="ECO:0000256" key="3">
    <source>
        <dbReference type="ARBA" id="ARBA00023125"/>
    </source>
</evidence>
<evidence type="ECO:0000256" key="6">
    <source>
        <dbReference type="ARBA" id="ARBA00067332"/>
    </source>
</evidence>
<dbReference type="Gene3D" id="1.10.10.10">
    <property type="entry name" value="Winged helix-like DNA-binding domain superfamily/Winged helix DNA-binding domain"/>
    <property type="match status" value="1"/>
</dbReference>
<dbReference type="AlphaFoldDB" id="A0A3S3SBI4"/>
<sequence>MDNRAGEMEVFALAAELKSFSAAGRKLKLSPSAVSKLVTRLEDRLGTRLVVRSTRTLQLTPEGETYLARASRILAEIADMEEVVAGGGRMLPRGPLSVNASVGFGERYILPLVGEFLETFPDVQLDVTLTDDMVDVIRDRVDIAIRHGPLRDSSLMARRLGQSRQAVIASPAYLARHGMPRTPADLDGHNCINFNFRRSIEGWPFRDPKTGMVEARPISGNLKGSSGSIIRQWCLDGLGIGRVGRFHVEPDIEAGNLLAVLEDYNPEDIEEIHAVYAGHEHLAARIRAFIDFLGARISPATRRAAG</sequence>
<dbReference type="InterPro" id="IPR058163">
    <property type="entry name" value="LysR-type_TF_proteobact-type"/>
</dbReference>
<comment type="caution">
    <text evidence="9">The sequence shown here is derived from an EMBL/GenBank/DDBJ whole genome shotgun (WGS) entry which is preliminary data.</text>
</comment>
<dbReference type="SUPFAM" id="SSF46785">
    <property type="entry name" value="Winged helix' DNA-binding domain"/>
    <property type="match status" value="1"/>
</dbReference>
<evidence type="ECO:0000256" key="1">
    <source>
        <dbReference type="ARBA" id="ARBA00009437"/>
    </source>
</evidence>
<dbReference type="RefSeq" id="WP_128444967.1">
    <property type="nucleotide sequence ID" value="NZ_SBIP01000004.1"/>
</dbReference>
<dbReference type="PANTHER" id="PTHR30537:SF71">
    <property type="entry name" value="TRANSCRIPTIONAL REGULATORY PROTEIN"/>
    <property type="match status" value="1"/>
</dbReference>
<feature type="domain" description="HTH lysR-type" evidence="8">
    <location>
        <begin position="1"/>
        <end position="60"/>
    </location>
</feature>
<evidence type="ECO:0000313" key="10">
    <source>
        <dbReference type="Proteomes" id="UP000287687"/>
    </source>
</evidence>
<reference evidence="9 10" key="1">
    <citation type="submission" date="2019-01" db="EMBL/GenBank/DDBJ databases">
        <title>The draft genome of Rhizobium sp. 24NR.</title>
        <authorList>
            <person name="Liu L."/>
            <person name="Liang L."/>
            <person name="Shi S."/>
            <person name="Xu L."/>
            <person name="Wang X."/>
            <person name="Li L."/>
            <person name="Zhang X."/>
        </authorList>
    </citation>
    <scope>NUCLEOTIDE SEQUENCE [LARGE SCALE GENOMIC DNA]</scope>
    <source>
        <strain evidence="9 10">24NR</strain>
    </source>
</reference>
<evidence type="ECO:0000313" key="9">
    <source>
        <dbReference type="EMBL" id="RWX76089.1"/>
    </source>
</evidence>
<dbReference type="Pfam" id="PF03466">
    <property type="entry name" value="LysR_substrate"/>
    <property type="match status" value="1"/>
</dbReference>
<dbReference type="PROSITE" id="PS50931">
    <property type="entry name" value="HTH_LYSR"/>
    <property type="match status" value="1"/>
</dbReference>
<comment type="similarity">
    <text evidence="1">Belongs to the LysR transcriptional regulatory family.</text>
</comment>
<dbReference type="InterPro" id="IPR005119">
    <property type="entry name" value="LysR_subst-bd"/>
</dbReference>
<evidence type="ECO:0000256" key="2">
    <source>
        <dbReference type="ARBA" id="ARBA00023015"/>
    </source>
</evidence>
<dbReference type="InterPro" id="IPR000847">
    <property type="entry name" value="LysR_HTH_N"/>
</dbReference>